<evidence type="ECO:0000313" key="2">
    <source>
        <dbReference type="Proteomes" id="UP001314170"/>
    </source>
</evidence>
<sequence>MDVATFRFPTPNGRDPFREFDDEFTCKISLRLHKLEGSGLVRPWRFCNLSTVSGTDPVNLLPYKCNTIQFLKFPISLGLPPLMLKSAKENCSIEAEKFPIEIGRTPPSGFSVIYLLQGKAVEDLEARGQCLPESWLAVSEMTCIVEILKIKDYRRNGSIQAVTWKTKLMQFHSSIKESVPHPCHDSNPCWYLHVNVVESDQTKILKPAQIGQLIGILPGKECRLVCGDVG</sequence>
<dbReference type="AlphaFoldDB" id="A0AAV1R327"/>
<comment type="caution">
    <text evidence="1">The sequence shown here is derived from an EMBL/GenBank/DDBJ whole genome shotgun (WGS) entry which is preliminary data.</text>
</comment>
<dbReference type="Proteomes" id="UP001314170">
    <property type="component" value="Unassembled WGS sequence"/>
</dbReference>
<proteinExistence type="predicted"/>
<protein>
    <submittedName>
        <fullName evidence="1">Uncharacterized protein</fullName>
    </submittedName>
</protein>
<reference evidence="1 2" key="1">
    <citation type="submission" date="2024-01" db="EMBL/GenBank/DDBJ databases">
        <authorList>
            <person name="Waweru B."/>
        </authorList>
    </citation>
    <scope>NUCLEOTIDE SEQUENCE [LARGE SCALE GENOMIC DNA]</scope>
</reference>
<keyword evidence="2" id="KW-1185">Reference proteome</keyword>
<accession>A0AAV1R327</accession>
<evidence type="ECO:0000313" key="1">
    <source>
        <dbReference type="EMBL" id="CAK7326706.1"/>
    </source>
</evidence>
<dbReference type="EMBL" id="CAWUPB010000851">
    <property type="protein sequence ID" value="CAK7326706.1"/>
    <property type="molecule type" value="Genomic_DNA"/>
</dbReference>
<organism evidence="1 2">
    <name type="scientific">Dovyalis caffra</name>
    <dbReference type="NCBI Taxonomy" id="77055"/>
    <lineage>
        <taxon>Eukaryota</taxon>
        <taxon>Viridiplantae</taxon>
        <taxon>Streptophyta</taxon>
        <taxon>Embryophyta</taxon>
        <taxon>Tracheophyta</taxon>
        <taxon>Spermatophyta</taxon>
        <taxon>Magnoliopsida</taxon>
        <taxon>eudicotyledons</taxon>
        <taxon>Gunneridae</taxon>
        <taxon>Pentapetalae</taxon>
        <taxon>rosids</taxon>
        <taxon>fabids</taxon>
        <taxon>Malpighiales</taxon>
        <taxon>Salicaceae</taxon>
        <taxon>Flacourtieae</taxon>
        <taxon>Dovyalis</taxon>
    </lineage>
</organism>
<gene>
    <name evidence="1" type="ORF">DCAF_LOCUS4409</name>
</gene>
<name>A0AAV1R327_9ROSI</name>